<organism evidence="1 2">
    <name type="scientific">Chitinophaga silvatica</name>
    <dbReference type="NCBI Taxonomy" id="2282649"/>
    <lineage>
        <taxon>Bacteria</taxon>
        <taxon>Pseudomonadati</taxon>
        <taxon>Bacteroidota</taxon>
        <taxon>Chitinophagia</taxon>
        <taxon>Chitinophagales</taxon>
        <taxon>Chitinophagaceae</taxon>
        <taxon>Chitinophaga</taxon>
    </lineage>
</organism>
<reference evidence="1 2" key="1">
    <citation type="submission" date="2018-07" db="EMBL/GenBank/DDBJ databases">
        <title>Chitinophaga K2CV101002-2 sp. nov., isolated from a monsoon evergreen broad-leaved forest soil.</title>
        <authorList>
            <person name="Lv Y."/>
        </authorList>
    </citation>
    <scope>NUCLEOTIDE SEQUENCE [LARGE SCALE GENOMIC DNA]</scope>
    <source>
        <strain evidence="1 2">GDMCC 1.1288</strain>
    </source>
</reference>
<name>A0A3E1YH52_9BACT</name>
<comment type="caution">
    <text evidence="1">The sequence shown here is derived from an EMBL/GenBank/DDBJ whole genome shotgun (WGS) entry which is preliminary data.</text>
</comment>
<dbReference type="AlphaFoldDB" id="A0A3E1YH52"/>
<protein>
    <submittedName>
        <fullName evidence="1">Uncharacterized protein</fullName>
    </submittedName>
</protein>
<dbReference type="Proteomes" id="UP000260644">
    <property type="component" value="Unassembled WGS sequence"/>
</dbReference>
<gene>
    <name evidence="1" type="ORF">DVR12_02930</name>
</gene>
<keyword evidence="2" id="KW-1185">Reference proteome</keyword>
<evidence type="ECO:0000313" key="1">
    <source>
        <dbReference type="EMBL" id="RFS26755.1"/>
    </source>
</evidence>
<sequence>MCLQVKKKKILEITDHRRTYNLVLKEMYSVCSWCPWHPTFWHNCSDSPISCMIYCGDKDQPIRFKNPPSWKVVSKNRKQWMKKRFFTENTIMNNGEIYIKRWW</sequence>
<evidence type="ECO:0000313" key="2">
    <source>
        <dbReference type="Proteomes" id="UP000260644"/>
    </source>
</evidence>
<proteinExistence type="predicted"/>
<dbReference type="EMBL" id="QPMM01000001">
    <property type="protein sequence ID" value="RFS26755.1"/>
    <property type="molecule type" value="Genomic_DNA"/>
</dbReference>
<accession>A0A3E1YH52</accession>